<proteinExistence type="predicted"/>
<dbReference type="KEGG" id="vpe:Varpa_3785"/>
<evidence type="ECO:0000313" key="1">
    <source>
        <dbReference type="EMBL" id="ADU37966.1"/>
    </source>
</evidence>
<gene>
    <name evidence="1" type="ordered locus">Varpa_3785</name>
</gene>
<reference evidence="1 2" key="2">
    <citation type="journal article" date="2013" name="Genome Announc.">
        <title>Genome of the Root-Associated Plant Growth-Promoting Bacterium Variovorax paradoxus Strain EPS.</title>
        <authorList>
            <person name="Han J.I."/>
            <person name="Spain J.C."/>
            <person name="Leadbetter J.R."/>
            <person name="Ovchinnikova G."/>
            <person name="Goodwin L.A."/>
            <person name="Han C.S."/>
            <person name="Woyke T."/>
            <person name="Davenport K.W."/>
            <person name="Orwin P.M."/>
        </authorList>
    </citation>
    <scope>NUCLEOTIDE SEQUENCE [LARGE SCALE GENOMIC DNA]</scope>
    <source>
        <strain evidence="1 2">EPS</strain>
    </source>
</reference>
<organism evidence="1 2">
    <name type="scientific">Variovorax paradoxus (strain EPS)</name>
    <dbReference type="NCBI Taxonomy" id="595537"/>
    <lineage>
        <taxon>Bacteria</taxon>
        <taxon>Pseudomonadati</taxon>
        <taxon>Pseudomonadota</taxon>
        <taxon>Betaproteobacteria</taxon>
        <taxon>Burkholderiales</taxon>
        <taxon>Comamonadaceae</taxon>
        <taxon>Variovorax</taxon>
    </lineage>
</organism>
<dbReference type="STRING" id="595537.Varpa_3785"/>
<evidence type="ECO:0000313" key="2">
    <source>
        <dbReference type="Proteomes" id="UP000008917"/>
    </source>
</evidence>
<dbReference type="OrthoDB" id="8891667at2"/>
<dbReference type="Proteomes" id="UP000008917">
    <property type="component" value="Chromosome"/>
</dbReference>
<reference evidence="2" key="1">
    <citation type="submission" date="2010-12" db="EMBL/GenBank/DDBJ databases">
        <title>Complete sequence of Variovorax paradoxus EPS.</title>
        <authorList>
            <consortium name="US DOE Joint Genome Institute"/>
            <person name="Lucas S."/>
            <person name="Copeland A."/>
            <person name="Lapidus A."/>
            <person name="Cheng J.-F."/>
            <person name="Goodwin L."/>
            <person name="Pitluck S."/>
            <person name="Teshima H."/>
            <person name="Detter J.C."/>
            <person name="Han C."/>
            <person name="Tapia R."/>
            <person name="Land M."/>
            <person name="Hauser L."/>
            <person name="Kyrpides N."/>
            <person name="Ivanova N."/>
            <person name="Ovchinnikova G."/>
            <person name="Orwin P."/>
            <person name="Han J.-I.G."/>
            <person name="Woyke T."/>
        </authorList>
    </citation>
    <scope>NUCLEOTIDE SEQUENCE [LARGE SCALE GENOMIC DNA]</scope>
    <source>
        <strain evidence="2">EPS</strain>
    </source>
</reference>
<sequence length="277" mass="31037">MVRKAFQESGFTFVSANAQKDKPTVIRFELVVDPNTEINPTILVSIDESLLDSRKNCNPCFLRFTEISNEQEMKALPWMMQYKLTSLLLPAIDTAYSNIELTGRTHLAPSFSFNYKSQWKGEINLFGNSYIGISLPDLKERLINAYRSAGFTPIENDANLKSSELDLIFSFPIDPTKDGGAIYKLKINSQFDANGHCYPCEIAENYDPYQRLPPAGLSGVFDRATLESRFSAARSTAFENMRIDLESYLRPRSGFTVPTKLAPLGSPRPPPTPIAVT</sequence>
<accession>E6V1W3</accession>
<protein>
    <submittedName>
        <fullName evidence="1">Uncharacterized protein</fullName>
    </submittedName>
</protein>
<dbReference type="HOGENOM" id="CLU_1004518_0_0_4"/>
<dbReference type="EMBL" id="CP002417">
    <property type="protein sequence ID" value="ADU37966.1"/>
    <property type="molecule type" value="Genomic_DNA"/>
</dbReference>
<name>E6V1W3_VARPE</name>
<dbReference type="AlphaFoldDB" id="E6V1W3"/>